<protein>
    <submittedName>
        <fullName evidence="1">Uncharacterized protein</fullName>
    </submittedName>
</protein>
<dbReference type="AlphaFoldDB" id="A0A0A9CWA0"/>
<dbReference type="EMBL" id="GBRH01219192">
    <property type="protein sequence ID" value="JAD78703.1"/>
    <property type="molecule type" value="Transcribed_RNA"/>
</dbReference>
<name>A0A0A9CWA0_ARUDO</name>
<proteinExistence type="predicted"/>
<sequence length="41" mass="4598">MSTLSNILRTTLNQQVMFSANISNNSQLNAFKLAKKQTNNI</sequence>
<reference evidence="1" key="1">
    <citation type="submission" date="2014-09" db="EMBL/GenBank/DDBJ databases">
        <authorList>
            <person name="Magalhaes I.L.F."/>
            <person name="Oliveira U."/>
            <person name="Santos F.R."/>
            <person name="Vidigal T.H.D.A."/>
            <person name="Brescovit A.D."/>
            <person name="Santos A.J."/>
        </authorList>
    </citation>
    <scope>NUCLEOTIDE SEQUENCE</scope>
    <source>
        <tissue evidence="1">Shoot tissue taken approximately 20 cm above the soil surface</tissue>
    </source>
</reference>
<organism evidence="1">
    <name type="scientific">Arundo donax</name>
    <name type="common">Giant reed</name>
    <name type="synonym">Donax arundinaceus</name>
    <dbReference type="NCBI Taxonomy" id="35708"/>
    <lineage>
        <taxon>Eukaryota</taxon>
        <taxon>Viridiplantae</taxon>
        <taxon>Streptophyta</taxon>
        <taxon>Embryophyta</taxon>
        <taxon>Tracheophyta</taxon>
        <taxon>Spermatophyta</taxon>
        <taxon>Magnoliopsida</taxon>
        <taxon>Liliopsida</taxon>
        <taxon>Poales</taxon>
        <taxon>Poaceae</taxon>
        <taxon>PACMAD clade</taxon>
        <taxon>Arundinoideae</taxon>
        <taxon>Arundineae</taxon>
        <taxon>Arundo</taxon>
    </lineage>
</organism>
<reference evidence="1" key="2">
    <citation type="journal article" date="2015" name="Data Brief">
        <title>Shoot transcriptome of the giant reed, Arundo donax.</title>
        <authorList>
            <person name="Barrero R.A."/>
            <person name="Guerrero F.D."/>
            <person name="Moolhuijzen P."/>
            <person name="Goolsby J.A."/>
            <person name="Tidwell J."/>
            <person name="Bellgard S.E."/>
            <person name="Bellgard M.I."/>
        </authorList>
    </citation>
    <scope>NUCLEOTIDE SEQUENCE</scope>
    <source>
        <tissue evidence="1">Shoot tissue taken approximately 20 cm above the soil surface</tissue>
    </source>
</reference>
<accession>A0A0A9CWA0</accession>
<evidence type="ECO:0000313" key="1">
    <source>
        <dbReference type="EMBL" id="JAD78703.1"/>
    </source>
</evidence>